<dbReference type="AlphaFoldDB" id="A0A397YQW6"/>
<feature type="chain" id="PRO_5017420620" description="FBD domain-containing protein" evidence="1">
    <location>
        <begin position="31"/>
        <end position="140"/>
    </location>
</feature>
<evidence type="ECO:0000313" key="3">
    <source>
        <dbReference type="Proteomes" id="UP000264353"/>
    </source>
</evidence>
<evidence type="ECO:0000313" key="2">
    <source>
        <dbReference type="EMBL" id="RID55128.1"/>
    </source>
</evidence>
<keyword evidence="1" id="KW-0732">Signal</keyword>
<evidence type="ECO:0008006" key="4">
    <source>
        <dbReference type="Google" id="ProtNLM"/>
    </source>
</evidence>
<dbReference type="EMBL" id="CM010634">
    <property type="protein sequence ID" value="RID55128.1"/>
    <property type="molecule type" value="Genomic_DNA"/>
</dbReference>
<feature type="signal peptide" evidence="1">
    <location>
        <begin position="1"/>
        <end position="30"/>
    </location>
</feature>
<dbReference type="Proteomes" id="UP000264353">
    <property type="component" value="Chromosome A7"/>
</dbReference>
<accession>A0A397YQW6</accession>
<name>A0A397YQW6_BRACM</name>
<gene>
    <name evidence="2" type="ORF">BRARA_G02406</name>
</gene>
<sequence>MRTCKNGRDPNHDGNLSLILLLSIFTNCRAVQLIKDFGNFPCSWLWLTSNDSNLVASPNICGTVPLKLLLLRFSSVRETIEFLKHGGINPLKRLLDKSNRLNLLNLQIHWGNGPSNEFELRSNIWISVSREEFSKLLNKL</sequence>
<protein>
    <recommendedName>
        <fullName evidence="4">FBD domain-containing protein</fullName>
    </recommendedName>
</protein>
<organism evidence="2 3">
    <name type="scientific">Brassica campestris</name>
    <name type="common">Field mustard</name>
    <dbReference type="NCBI Taxonomy" id="3711"/>
    <lineage>
        <taxon>Eukaryota</taxon>
        <taxon>Viridiplantae</taxon>
        <taxon>Streptophyta</taxon>
        <taxon>Embryophyta</taxon>
        <taxon>Tracheophyta</taxon>
        <taxon>Spermatophyta</taxon>
        <taxon>Magnoliopsida</taxon>
        <taxon>eudicotyledons</taxon>
        <taxon>Gunneridae</taxon>
        <taxon>Pentapetalae</taxon>
        <taxon>rosids</taxon>
        <taxon>malvids</taxon>
        <taxon>Brassicales</taxon>
        <taxon>Brassicaceae</taxon>
        <taxon>Brassiceae</taxon>
        <taxon>Brassica</taxon>
    </lineage>
</organism>
<evidence type="ECO:0000256" key="1">
    <source>
        <dbReference type="SAM" id="SignalP"/>
    </source>
</evidence>
<proteinExistence type="predicted"/>
<reference evidence="2 3" key="1">
    <citation type="submission" date="2018-06" db="EMBL/GenBank/DDBJ databases">
        <title>WGS assembly of Brassica rapa FPsc.</title>
        <authorList>
            <person name="Bowman J."/>
            <person name="Kohchi T."/>
            <person name="Yamato K."/>
            <person name="Jenkins J."/>
            <person name="Shu S."/>
            <person name="Ishizaki K."/>
            <person name="Yamaoka S."/>
            <person name="Nishihama R."/>
            <person name="Nakamura Y."/>
            <person name="Berger F."/>
            <person name="Adam C."/>
            <person name="Aki S."/>
            <person name="Althoff F."/>
            <person name="Araki T."/>
            <person name="Arteaga-Vazquez M."/>
            <person name="Balasubrmanian S."/>
            <person name="Bauer D."/>
            <person name="Boehm C."/>
            <person name="Briginshaw L."/>
            <person name="Caballero-Perez J."/>
            <person name="Catarino B."/>
            <person name="Chen F."/>
            <person name="Chiyoda S."/>
            <person name="Chovatia M."/>
            <person name="Davies K."/>
            <person name="Delmans M."/>
            <person name="Demura T."/>
            <person name="Dierschke T."/>
            <person name="Dolan L."/>
            <person name="Dorantes-Acosta A."/>
            <person name="Eklund D."/>
            <person name="Florent S."/>
            <person name="Flores-Sandoval E."/>
            <person name="Fujiyama A."/>
            <person name="Fukuzawa H."/>
            <person name="Galik B."/>
            <person name="Grimanelli D."/>
            <person name="Grimwood J."/>
            <person name="Grossniklaus U."/>
            <person name="Hamada T."/>
            <person name="Haseloff J."/>
            <person name="Hetherington A."/>
            <person name="Higo A."/>
            <person name="Hirakawa Y."/>
            <person name="Hundley H."/>
            <person name="Ikeda Y."/>
            <person name="Inoue K."/>
            <person name="Inoue S."/>
            <person name="Ishida S."/>
            <person name="Jia Q."/>
            <person name="Kakita M."/>
            <person name="Kanazawa T."/>
            <person name="Kawai Y."/>
            <person name="Kawashima T."/>
            <person name="Kennedy M."/>
            <person name="Kinose K."/>
            <person name="Kinoshita T."/>
            <person name="Kohara Y."/>
            <person name="Koide E."/>
            <person name="Komatsu K."/>
            <person name="Kopischke S."/>
            <person name="Kubo M."/>
            <person name="Kyozuka J."/>
            <person name="Lagercrantz U."/>
            <person name="Lin S."/>
            <person name="Lindquist E."/>
            <person name="Lipzen A."/>
            <person name="Lu C."/>
            <person name="Luna E."/>
            <person name="Martienssen R."/>
            <person name="Minamino N."/>
            <person name="Mizutani M."/>
            <person name="Mizutani M."/>
            <person name="Mochizuki N."/>
            <person name="Monte I."/>
            <person name="Mosher R."/>
            <person name="Nagasaki H."/>
            <person name="Nakagami H."/>
            <person name="Naramoto S."/>
            <person name="Nishitani K."/>
            <person name="Ohtani M."/>
            <person name="Okamoto T."/>
            <person name="Okumura M."/>
            <person name="Phillips J."/>
            <person name="Pollak B."/>
            <person name="Reinders A."/>
            <person name="Roevekamp M."/>
            <person name="Sano R."/>
            <person name="Sawa S."/>
            <person name="Schmid M."/>
            <person name="Shirakawa M."/>
            <person name="Solano R."/>
            <person name="Spunde A."/>
            <person name="Suetsugu N."/>
            <person name="Sugano S."/>
            <person name="Sugiyama A."/>
            <person name="Sun R."/>
            <person name="Suzuki Y."/>
            <person name="Takenaka M."/>
            <person name="Takezawa D."/>
            <person name="Tomogane H."/>
            <person name="Tsuzuki M."/>
            <person name="Ueda T."/>
            <person name="Umeda M."/>
            <person name="Ward J."/>
            <person name="Watanabe Y."/>
            <person name="Yazaki K."/>
            <person name="Yokoyama R."/>
            <person name="Yoshitake Y."/>
            <person name="Yotsui I."/>
            <person name="Zachgo S."/>
            <person name="Schmutz J."/>
        </authorList>
    </citation>
    <scope>NUCLEOTIDE SEQUENCE [LARGE SCALE GENOMIC DNA]</scope>
    <source>
        <strain evidence="3">cv. B-3</strain>
    </source>
</reference>